<evidence type="ECO:0000313" key="6">
    <source>
        <dbReference type="Proteomes" id="UP000290289"/>
    </source>
</evidence>
<sequence length="185" mass="20237">MACFATFACYSIILSTTFTTIHGIFSEQSLLSLSAKRMEKTTSLHFYFHDIHDGENPTAMKIVEPPNESVGGFGTTFMADNPLTEGPELSSKLVGRAQGIYAVASQHDSGLLMVLNFAFVDGMYNGSTVSILGRNPFMEAIREMPIVGGTRVFQYARGYALAKTFSMSMKTGDAVVEYNVSVLHY</sequence>
<dbReference type="InterPro" id="IPR044859">
    <property type="entry name" value="Allene_oxi_cyc_Dirigent"/>
</dbReference>
<gene>
    <name evidence="5" type="ORF">DVH24_006557</name>
</gene>
<evidence type="ECO:0000256" key="2">
    <source>
        <dbReference type="ARBA" id="ARBA00011738"/>
    </source>
</evidence>
<accession>A0A498KAD8</accession>
<dbReference type="AlphaFoldDB" id="A0A498KAD8"/>
<keyword evidence="3 4" id="KW-0964">Secreted</keyword>
<comment type="function">
    <text evidence="4">Dirigent proteins impart stereoselectivity on the phenoxy radical-coupling reaction, yielding optically active lignans from two molecules of coniferyl alcohol in the biosynthesis of lignans, flavonolignans, and alkaloids and thus plays a central role in plant secondary metabolism.</text>
</comment>
<dbReference type="Pfam" id="PF03018">
    <property type="entry name" value="Dirigent"/>
    <property type="match status" value="1"/>
</dbReference>
<name>A0A498KAD8_MALDO</name>
<evidence type="ECO:0000256" key="1">
    <source>
        <dbReference type="ARBA" id="ARBA00010746"/>
    </source>
</evidence>
<comment type="caution">
    <text evidence="5">The sequence shown here is derived from an EMBL/GenBank/DDBJ whole genome shotgun (WGS) entry which is preliminary data.</text>
</comment>
<dbReference type="Gene3D" id="2.40.480.10">
    <property type="entry name" value="Allene oxide cyclase-like"/>
    <property type="match status" value="1"/>
</dbReference>
<organism evidence="5 6">
    <name type="scientific">Malus domestica</name>
    <name type="common">Apple</name>
    <name type="synonym">Pyrus malus</name>
    <dbReference type="NCBI Taxonomy" id="3750"/>
    <lineage>
        <taxon>Eukaryota</taxon>
        <taxon>Viridiplantae</taxon>
        <taxon>Streptophyta</taxon>
        <taxon>Embryophyta</taxon>
        <taxon>Tracheophyta</taxon>
        <taxon>Spermatophyta</taxon>
        <taxon>Magnoliopsida</taxon>
        <taxon>eudicotyledons</taxon>
        <taxon>Gunneridae</taxon>
        <taxon>Pentapetalae</taxon>
        <taxon>rosids</taxon>
        <taxon>fabids</taxon>
        <taxon>Rosales</taxon>
        <taxon>Rosaceae</taxon>
        <taxon>Amygdaloideae</taxon>
        <taxon>Maleae</taxon>
        <taxon>Malus</taxon>
    </lineage>
</organism>
<keyword evidence="4" id="KW-0052">Apoplast</keyword>
<protein>
    <recommendedName>
        <fullName evidence="4">Dirigent protein</fullName>
    </recommendedName>
</protein>
<dbReference type="InterPro" id="IPR004265">
    <property type="entry name" value="Dirigent"/>
</dbReference>
<comment type="similarity">
    <text evidence="1 4">Belongs to the plant dirigent protein family.</text>
</comment>
<evidence type="ECO:0000313" key="5">
    <source>
        <dbReference type="EMBL" id="RXI05300.1"/>
    </source>
</evidence>
<comment type="subcellular location">
    <subcellularLocation>
        <location evidence="4">Secreted</location>
        <location evidence="4">Extracellular space</location>
        <location evidence="4">Apoplast</location>
    </subcellularLocation>
</comment>
<dbReference type="Proteomes" id="UP000290289">
    <property type="component" value="Chromosome 2"/>
</dbReference>
<keyword evidence="6" id="KW-1185">Reference proteome</keyword>
<evidence type="ECO:0000256" key="4">
    <source>
        <dbReference type="RuleBase" id="RU363099"/>
    </source>
</evidence>
<reference evidence="5 6" key="1">
    <citation type="submission" date="2018-10" db="EMBL/GenBank/DDBJ databases">
        <title>A high-quality apple genome assembly.</title>
        <authorList>
            <person name="Hu J."/>
        </authorList>
    </citation>
    <scope>NUCLEOTIDE SEQUENCE [LARGE SCALE GENOMIC DNA]</scope>
    <source>
        <strain evidence="6">cv. HFTH1</strain>
        <tissue evidence="5">Young leaf</tissue>
    </source>
</reference>
<comment type="subunit">
    <text evidence="2 4">Homodimer.</text>
</comment>
<dbReference type="GO" id="GO:0048046">
    <property type="term" value="C:apoplast"/>
    <property type="evidence" value="ECO:0007669"/>
    <property type="project" value="UniProtKB-SubCell"/>
</dbReference>
<dbReference type="PANTHER" id="PTHR21495">
    <property type="entry name" value="NUCLEOPORIN-RELATED"/>
    <property type="match status" value="1"/>
</dbReference>
<dbReference type="GO" id="GO:0009699">
    <property type="term" value="P:phenylpropanoid biosynthetic process"/>
    <property type="evidence" value="ECO:0007669"/>
    <property type="project" value="UniProtKB-ARBA"/>
</dbReference>
<dbReference type="EMBL" id="RDQH01000328">
    <property type="protein sequence ID" value="RXI05300.1"/>
    <property type="molecule type" value="Genomic_DNA"/>
</dbReference>
<proteinExistence type="inferred from homology"/>
<evidence type="ECO:0000256" key="3">
    <source>
        <dbReference type="ARBA" id="ARBA00022525"/>
    </source>
</evidence>